<organism evidence="3 4">
    <name type="scientific">Solemya velum gill symbiont</name>
    <dbReference type="NCBI Taxonomy" id="2340"/>
    <lineage>
        <taxon>Bacteria</taxon>
        <taxon>Pseudomonadati</taxon>
        <taxon>Pseudomonadota</taxon>
        <taxon>Gammaproteobacteria</taxon>
        <taxon>sulfur-oxidizing symbionts</taxon>
    </lineage>
</organism>
<feature type="domain" description="DUF5666" evidence="2">
    <location>
        <begin position="253"/>
        <end position="312"/>
    </location>
</feature>
<sequence length="471" mass="50913">MNKRPVALTFYKLLTALLLLCSSTYLTASGGNGGTGIATGTISGFGSIFVNGIEYDIRGANLVCNGIQCSESDFKLGEIVTIEGVVDHDKRTGIATSVIYTNILNGPVTETSNQNRIKVLGQTVTTTRSTVLEDIITLNELQPGHIVEVSGFHDADGNIVATRMTRLSNTFKTGLSIIEARVLIEKTNSQAKPVSLVAGDLTIRIGQNTPIPAPGDFVHVKSTEIPLNLQLHASELSVIQRQSYPAGTRLNIEGIVTALNSESRFIVNGIEIQTNDHTRLENPTGNGIALNRKLEADGVINSKGVLVASSIEIAGDHTSSEFNGNIQKIDHASKQVQLFDRTFPISESTQLHDSKSGLLDFTQLKTGDWVEIYFTESDGNINVELLERKDAETDEIEGPVTAINSKDSSLVMLGKTIVTNDNTRFTGPNGNRINADAFFRSIALKTTMIDAKGIYNPSSKKFEAHSLHVED</sequence>
<protein>
    <recommendedName>
        <fullName evidence="2">DUF5666 domain-containing protein</fullName>
    </recommendedName>
</protein>
<proteinExistence type="predicted"/>
<dbReference type="EMBL" id="MPNX01000001">
    <property type="protein sequence ID" value="OOY36215.1"/>
    <property type="molecule type" value="Genomic_DNA"/>
</dbReference>
<keyword evidence="1" id="KW-0732">Signal</keyword>
<dbReference type="AlphaFoldDB" id="A0A1T2DLL1"/>
<comment type="caution">
    <text evidence="3">The sequence shown here is derived from an EMBL/GenBank/DDBJ whole genome shotgun (WGS) entry which is preliminary data.</text>
</comment>
<gene>
    <name evidence="3" type="ORF">BOV88_01080</name>
</gene>
<feature type="domain" description="DUF5666" evidence="2">
    <location>
        <begin position="324"/>
        <end position="380"/>
    </location>
</feature>
<reference evidence="3 4" key="1">
    <citation type="submission" date="2016-11" db="EMBL/GenBank/DDBJ databases">
        <title>Mixed transmission modes and dynamic genome evolution in an obligate animal-bacterial symbiosis.</title>
        <authorList>
            <person name="Russell S.L."/>
            <person name="Corbett-Detig R.B."/>
            <person name="Cavanaugh C.M."/>
        </authorList>
    </citation>
    <scope>NUCLEOTIDE SEQUENCE [LARGE SCALE GENOMIC DNA]</scope>
    <source>
        <strain evidence="3">MA-KB16</strain>
    </source>
</reference>
<feature type="domain" description="DUF5666" evidence="2">
    <location>
        <begin position="397"/>
        <end position="432"/>
    </location>
</feature>
<name>A0A1T2DLL1_SOVGS</name>
<evidence type="ECO:0000259" key="2">
    <source>
        <dbReference type="Pfam" id="PF18914"/>
    </source>
</evidence>
<feature type="domain" description="DUF5666" evidence="2">
    <location>
        <begin position="106"/>
        <end position="164"/>
    </location>
</feature>
<feature type="chain" id="PRO_5012436546" description="DUF5666 domain-containing protein" evidence="1">
    <location>
        <begin position="29"/>
        <end position="471"/>
    </location>
</feature>
<dbReference type="InterPro" id="IPR043724">
    <property type="entry name" value="DUF5666"/>
</dbReference>
<feature type="signal peptide" evidence="1">
    <location>
        <begin position="1"/>
        <end position="28"/>
    </location>
</feature>
<dbReference type="Pfam" id="PF18914">
    <property type="entry name" value="DUF5666"/>
    <property type="match status" value="4"/>
</dbReference>
<evidence type="ECO:0000313" key="3">
    <source>
        <dbReference type="EMBL" id="OOY36215.1"/>
    </source>
</evidence>
<dbReference type="Proteomes" id="UP000190962">
    <property type="component" value="Unassembled WGS sequence"/>
</dbReference>
<accession>A0A1T2DLL1</accession>
<evidence type="ECO:0000313" key="4">
    <source>
        <dbReference type="Proteomes" id="UP000190962"/>
    </source>
</evidence>
<evidence type="ECO:0000256" key="1">
    <source>
        <dbReference type="SAM" id="SignalP"/>
    </source>
</evidence>
<dbReference type="RefSeq" id="WP_078454052.1">
    <property type="nucleotide sequence ID" value="NZ_MPPZ01000013.1"/>
</dbReference>